<reference evidence="2" key="1">
    <citation type="journal article" date="2021" name="Nat. Commun.">
        <title>Genetic determinants of endophytism in the Arabidopsis root mycobiome.</title>
        <authorList>
            <person name="Mesny F."/>
            <person name="Miyauchi S."/>
            <person name="Thiergart T."/>
            <person name="Pickel B."/>
            <person name="Atanasova L."/>
            <person name="Karlsson M."/>
            <person name="Huettel B."/>
            <person name="Barry K.W."/>
            <person name="Haridas S."/>
            <person name="Chen C."/>
            <person name="Bauer D."/>
            <person name="Andreopoulos W."/>
            <person name="Pangilinan J."/>
            <person name="LaButti K."/>
            <person name="Riley R."/>
            <person name="Lipzen A."/>
            <person name="Clum A."/>
            <person name="Drula E."/>
            <person name="Henrissat B."/>
            <person name="Kohler A."/>
            <person name="Grigoriev I.V."/>
            <person name="Martin F.M."/>
            <person name="Hacquard S."/>
        </authorList>
    </citation>
    <scope>NUCLEOTIDE SEQUENCE</scope>
    <source>
        <strain evidence="2">MPI-CAGE-AT-0021</strain>
    </source>
</reference>
<dbReference type="EMBL" id="JAGMUU010000048">
    <property type="protein sequence ID" value="KAH7112991.1"/>
    <property type="molecule type" value="Genomic_DNA"/>
</dbReference>
<keyword evidence="3" id="KW-1185">Reference proteome</keyword>
<evidence type="ECO:0000313" key="3">
    <source>
        <dbReference type="Proteomes" id="UP000717696"/>
    </source>
</evidence>
<dbReference type="Proteomes" id="UP000717696">
    <property type="component" value="Unassembled WGS sequence"/>
</dbReference>
<gene>
    <name evidence="2" type="ORF">B0J13DRAFT_657497</name>
</gene>
<feature type="compositionally biased region" description="Polar residues" evidence="1">
    <location>
        <begin position="329"/>
        <end position="339"/>
    </location>
</feature>
<organism evidence="2 3">
    <name type="scientific">Dactylonectria estremocensis</name>
    <dbReference type="NCBI Taxonomy" id="1079267"/>
    <lineage>
        <taxon>Eukaryota</taxon>
        <taxon>Fungi</taxon>
        <taxon>Dikarya</taxon>
        <taxon>Ascomycota</taxon>
        <taxon>Pezizomycotina</taxon>
        <taxon>Sordariomycetes</taxon>
        <taxon>Hypocreomycetidae</taxon>
        <taxon>Hypocreales</taxon>
        <taxon>Nectriaceae</taxon>
        <taxon>Dactylonectria</taxon>
    </lineage>
</organism>
<evidence type="ECO:0000313" key="2">
    <source>
        <dbReference type="EMBL" id="KAH7112991.1"/>
    </source>
</evidence>
<dbReference type="AlphaFoldDB" id="A0A9P9D5Y0"/>
<sequence length="366" mass="41078">MYIRARILVYLLFEYNGFCGHRQLADALRALREGFGGRKWDSATSLAALTLFYIHCEHPAHVQVSNVLPFLSSITLPSEGDLLSQFGTNFAQFQLNYLYYLGELRSIPQAIESPQKTFQMSPLRFHDLSLKRQVLTCSHAQVQAAAIFAAAISNTSEKEAIIRYLEATRELQWSDRMPDLGGYADTWAQLSSGVVTFIRTIKPLEVRFELHLNSLESRYMGDVNDLPALDFSVGTTHPPPTVGEPSLYDCPESRSKTIYQERGVQPPYPEFDHESVLSNLVGSAQTQPTIPESSLSYSISKFDPQLQAMNTQFHYPESQGPLAIDDSNVDFQSYGQQDPNHFLQMDDPSVWSPTTGSDIDVADHLV</sequence>
<accession>A0A9P9D5Y0</accession>
<feature type="region of interest" description="Disordered" evidence="1">
    <location>
        <begin position="317"/>
        <end position="357"/>
    </location>
</feature>
<protein>
    <submittedName>
        <fullName evidence="2">Uncharacterized protein</fullName>
    </submittedName>
</protein>
<name>A0A9P9D5Y0_9HYPO</name>
<proteinExistence type="predicted"/>
<evidence type="ECO:0000256" key="1">
    <source>
        <dbReference type="SAM" id="MobiDB-lite"/>
    </source>
</evidence>
<comment type="caution">
    <text evidence="2">The sequence shown here is derived from an EMBL/GenBank/DDBJ whole genome shotgun (WGS) entry which is preliminary data.</text>
</comment>